<evidence type="ECO:0000256" key="1">
    <source>
        <dbReference type="SAM" id="MobiDB-lite"/>
    </source>
</evidence>
<evidence type="ECO:0000313" key="2">
    <source>
        <dbReference type="EMBL" id="CBY24728.1"/>
    </source>
</evidence>
<protein>
    <submittedName>
        <fullName evidence="2">Uncharacterized protein</fullName>
    </submittedName>
</protein>
<dbReference type="OrthoDB" id="1886626at2759"/>
<gene>
    <name evidence="2" type="ORF">GSOID_T00012897001</name>
</gene>
<dbReference type="GO" id="GO:0015024">
    <property type="term" value="F:glucuronate-2-sulfatase activity"/>
    <property type="evidence" value="ECO:0007669"/>
    <property type="project" value="TreeGrafter"/>
</dbReference>
<dbReference type="PANTHER" id="PTHR46615:SF1">
    <property type="entry name" value="ARYLSULFATASE K"/>
    <property type="match status" value="1"/>
</dbReference>
<proteinExistence type="predicted"/>
<dbReference type="SUPFAM" id="SSF53649">
    <property type="entry name" value="Alkaline phosphatase-like"/>
    <property type="match status" value="1"/>
</dbReference>
<dbReference type="InterPro" id="IPR051849">
    <property type="entry name" value="GAG-degrading_sulfatase"/>
</dbReference>
<name>E4XJU2_OIKDI</name>
<reference evidence="2" key="1">
    <citation type="journal article" date="2010" name="Science">
        <title>Plasticity of animal genome architecture unmasked by rapid evolution of a pelagic tunicate.</title>
        <authorList>
            <person name="Denoeud F."/>
            <person name="Henriet S."/>
            <person name="Mungpakdee S."/>
            <person name="Aury J.M."/>
            <person name="Da Silva C."/>
            <person name="Brinkmann H."/>
            <person name="Mikhaleva J."/>
            <person name="Olsen L.C."/>
            <person name="Jubin C."/>
            <person name="Canestro C."/>
            <person name="Bouquet J.M."/>
            <person name="Danks G."/>
            <person name="Poulain J."/>
            <person name="Campsteijn C."/>
            <person name="Adamski M."/>
            <person name="Cross I."/>
            <person name="Yadetie F."/>
            <person name="Muffato M."/>
            <person name="Louis A."/>
            <person name="Butcher S."/>
            <person name="Tsagkogeorga G."/>
            <person name="Konrad A."/>
            <person name="Singh S."/>
            <person name="Jensen M.F."/>
            <person name="Cong E.H."/>
            <person name="Eikeseth-Otteraa H."/>
            <person name="Noel B."/>
            <person name="Anthouard V."/>
            <person name="Porcel B.M."/>
            <person name="Kachouri-Lafond R."/>
            <person name="Nishino A."/>
            <person name="Ugolini M."/>
            <person name="Chourrout P."/>
            <person name="Nishida H."/>
            <person name="Aasland R."/>
            <person name="Huzurbazar S."/>
            <person name="Westhof E."/>
            <person name="Delsuc F."/>
            <person name="Lehrach H."/>
            <person name="Reinhardt R."/>
            <person name="Weissenbach J."/>
            <person name="Roy S.W."/>
            <person name="Artiguenave F."/>
            <person name="Postlethwait J.H."/>
            <person name="Manak J.R."/>
            <person name="Thompson E.M."/>
            <person name="Jaillon O."/>
            <person name="Du Pasquier L."/>
            <person name="Boudinot P."/>
            <person name="Liberles D.A."/>
            <person name="Volff J.N."/>
            <person name="Philippe H."/>
            <person name="Lenhard B."/>
            <person name="Roest Crollius H."/>
            <person name="Wincker P."/>
            <person name="Chourrout D."/>
        </authorList>
    </citation>
    <scope>NUCLEOTIDE SEQUENCE [LARGE SCALE GENOMIC DNA]</scope>
</reference>
<dbReference type="PANTHER" id="PTHR46615">
    <property type="entry name" value="ARYLSULFATASE K"/>
    <property type="match status" value="1"/>
</dbReference>
<organism evidence="2">
    <name type="scientific">Oikopleura dioica</name>
    <name type="common">Tunicate</name>
    <dbReference type="NCBI Taxonomy" id="34765"/>
    <lineage>
        <taxon>Eukaryota</taxon>
        <taxon>Metazoa</taxon>
        <taxon>Chordata</taxon>
        <taxon>Tunicata</taxon>
        <taxon>Appendicularia</taxon>
        <taxon>Copelata</taxon>
        <taxon>Oikopleuridae</taxon>
        <taxon>Oikopleura</taxon>
    </lineage>
</organism>
<evidence type="ECO:0000313" key="3">
    <source>
        <dbReference type="Proteomes" id="UP000001307"/>
    </source>
</evidence>
<dbReference type="InterPro" id="IPR017850">
    <property type="entry name" value="Alkaline_phosphatase_core_sf"/>
</dbReference>
<feature type="region of interest" description="Disordered" evidence="1">
    <location>
        <begin position="136"/>
        <end position="177"/>
    </location>
</feature>
<dbReference type="Proteomes" id="UP000001307">
    <property type="component" value="Unassembled WGS sequence"/>
</dbReference>
<dbReference type="AlphaFoldDB" id="E4XJU2"/>
<sequence>MEEFSAGTTFTRTYCSSPLCVPSRSSFFSGLDDKNGNWTTDLKRAGYKVGLFGKVDNHSGDHSESERVEAWTTRVPGLTIRQEPRPTIELVGNDRTKKIQTKDWMRLAKVKNFIKRASKTFSWLAYFGINLPHPYRTSSAGPNAGGSTFKTSVPKYSKNNVSVSEREQETQIFEGRE</sequence>
<dbReference type="Gene3D" id="3.40.720.10">
    <property type="entry name" value="Alkaline Phosphatase, subunit A"/>
    <property type="match status" value="1"/>
</dbReference>
<keyword evidence="3" id="KW-1185">Reference proteome</keyword>
<dbReference type="EMBL" id="FN653062">
    <property type="protein sequence ID" value="CBY24728.1"/>
    <property type="molecule type" value="Genomic_DNA"/>
</dbReference>
<feature type="compositionally biased region" description="Basic and acidic residues" evidence="1">
    <location>
        <begin position="164"/>
        <end position="177"/>
    </location>
</feature>
<dbReference type="GO" id="GO:0004065">
    <property type="term" value="F:arylsulfatase activity"/>
    <property type="evidence" value="ECO:0007669"/>
    <property type="project" value="TreeGrafter"/>
</dbReference>
<dbReference type="InParanoid" id="E4XJU2"/>
<accession>E4XJU2</accession>
<feature type="compositionally biased region" description="Polar residues" evidence="1">
    <location>
        <begin position="136"/>
        <end position="151"/>
    </location>
</feature>